<dbReference type="GO" id="GO:0016020">
    <property type="term" value="C:membrane"/>
    <property type="evidence" value="ECO:0007669"/>
    <property type="project" value="UniProtKB-SubCell"/>
</dbReference>
<dbReference type="SMART" id="SM00724">
    <property type="entry name" value="TLC"/>
    <property type="match status" value="1"/>
</dbReference>
<dbReference type="EMBL" id="CATQJL010000326">
    <property type="protein sequence ID" value="CAJ0610039.1"/>
    <property type="molecule type" value="Genomic_DNA"/>
</dbReference>
<evidence type="ECO:0000256" key="4">
    <source>
        <dbReference type="ARBA" id="ARBA00022692"/>
    </source>
</evidence>
<reference evidence="10" key="1">
    <citation type="submission" date="2023-07" db="EMBL/GenBank/DDBJ databases">
        <authorList>
            <consortium name="CYATHOMIX"/>
        </authorList>
    </citation>
    <scope>NUCLEOTIDE SEQUENCE</scope>
    <source>
        <strain evidence="10">N/A</strain>
    </source>
</reference>
<feature type="domain" description="TLC" evidence="9">
    <location>
        <begin position="88"/>
        <end position="300"/>
    </location>
</feature>
<feature type="transmembrane region" description="Helical" evidence="8">
    <location>
        <begin position="272"/>
        <end position="292"/>
    </location>
</feature>
<keyword evidence="4 7" id="KW-0812">Transmembrane</keyword>
<evidence type="ECO:0000256" key="3">
    <source>
        <dbReference type="ARBA" id="ARBA00004991"/>
    </source>
</evidence>
<proteinExistence type="predicted"/>
<organism evidence="10 11">
    <name type="scientific">Cylicocyclus nassatus</name>
    <name type="common">Nematode worm</name>
    <dbReference type="NCBI Taxonomy" id="53992"/>
    <lineage>
        <taxon>Eukaryota</taxon>
        <taxon>Metazoa</taxon>
        <taxon>Ecdysozoa</taxon>
        <taxon>Nematoda</taxon>
        <taxon>Chromadorea</taxon>
        <taxon>Rhabditida</taxon>
        <taxon>Rhabditina</taxon>
        <taxon>Rhabditomorpha</taxon>
        <taxon>Strongyloidea</taxon>
        <taxon>Strongylidae</taxon>
        <taxon>Cylicocyclus</taxon>
    </lineage>
</organism>
<evidence type="ECO:0000256" key="6">
    <source>
        <dbReference type="ARBA" id="ARBA00023136"/>
    </source>
</evidence>
<feature type="transmembrane region" description="Helical" evidence="8">
    <location>
        <begin position="35"/>
        <end position="55"/>
    </location>
</feature>
<dbReference type="GO" id="GO:0050291">
    <property type="term" value="F:sphingosine N-acyltransferase activity"/>
    <property type="evidence" value="ECO:0007669"/>
    <property type="project" value="InterPro"/>
</dbReference>
<dbReference type="PANTHER" id="PTHR12560">
    <property type="entry name" value="LONGEVITY ASSURANCE FACTOR 1 LAG1"/>
    <property type="match status" value="1"/>
</dbReference>
<sequence>MWDFWDEYIWLGENTSWTDMANANISYPQVTDLRYTVVFGFALLITRVLLESFVFLPIGWIGGWISSPLLPQIWSHIFGGFAGRSKFKRVAACAWRLCFYVCVWTAGLVVLMREPQLMDVTECWRGWPHHNITNAVWWYYILEASFYWALLIGTLCIDVRRADFLQMLVHHVIAILLLYISWSANMVRVGTLILFTHDAADILLEAMRMARYAMWLKLRDIIFLIFFTVWTATRLVYYPFWILRSVLFDAPELLQPSYRWTSLWQRPLAPKLVLMLLSSLFVFHVFWTYVIMKATHKSVRNKKLGIREESDSEDDEKAKDK</sequence>
<gene>
    <name evidence="10" type="ORF">CYNAS_LOCUS22022</name>
</gene>
<dbReference type="PIRSF" id="PIRSF005225">
    <property type="entry name" value="LAG1_LAC1"/>
    <property type="match status" value="1"/>
</dbReference>
<dbReference type="Pfam" id="PF03798">
    <property type="entry name" value="TRAM_LAG1_CLN8"/>
    <property type="match status" value="1"/>
</dbReference>
<protein>
    <recommendedName>
        <fullName evidence="9">TLC domain-containing protein</fullName>
    </recommendedName>
</protein>
<dbReference type="AlphaFoldDB" id="A0AA36ME99"/>
<evidence type="ECO:0000256" key="2">
    <source>
        <dbReference type="ARBA" id="ARBA00004760"/>
    </source>
</evidence>
<keyword evidence="11" id="KW-1185">Reference proteome</keyword>
<feature type="transmembrane region" description="Helical" evidence="8">
    <location>
        <begin position="164"/>
        <end position="182"/>
    </location>
</feature>
<dbReference type="InterPro" id="IPR006634">
    <property type="entry name" value="TLC-dom"/>
</dbReference>
<feature type="transmembrane region" description="Helical" evidence="8">
    <location>
        <begin position="137"/>
        <end position="157"/>
    </location>
</feature>
<evidence type="ECO:0000313" key="10">
    <source>
        <dbReference type="EMBL" id="CAJ0610039.1"/>
    </source>
</evidence>
<comment type="caution">
    <text evidence="10">The sequence shown here is derived from an EMBL/GenBank/DDBJ whole genome shotgun (WGS) entry which is preliminary data.</text>
</comment>
<evidence type="ECO:0000256" key="5">
    <source>
        <dbReference type="ARBA" id="ARBA00022989"/>
    </source>
</evidence>
<dbReference type="InterPro" id="IPR016439">
    <property type="entry name" value="Lag1/Lac1-like"/>
</dbReference>
<feature type="transmembrane region" description="Helical" evidence="8">
    <location>
        <begin position="221"/>
        <end position="243"/>
    </location>
</feature>
<keyword evidence="6 7" id="KW-0472">Membrane</keyword>
<evidence type="ECO:0000256" key="7">
    <source>
        <dbReference type="PROSITE-ProRule" id="PRU00205"/>
    </source>
</evidence>
<dbReference type="PANTHER" id="PTHR12560:SF21">
    <property type="entry name" value="CERAMIDE SYNTHASE HYL-2"/>
    <property type="match status" value="1"/>
</dbReference>
<dbReference type="GO" id="GO:0046513">
    <property type="term" value="P:ceramide biosynthetic process"/>
    <property type="evidence" value="ECO:0007669"/>
    <property type="project" value="InterPro"/>
</dbReference>
<comment type="pathway">
    <text evidence="2">Lipid metabolism; sphingolipid metabolism.</text>
</comment>
<dbReference type="PROSITE" id="PS50922">
    <property type="entry name" value="TLC"/>
    <property type="match status" value="1"/>
</dbReference>
<comment type="pathway">
    <text evidence="3">Sphingolipid metabolism.</text>
</comment>
<evidence type="ECO:0000256" key="8">
    <source>
        <dbReference type="SAM" id="Phobius"/>
    </source>
</evidence>
<dbReference type="Proteomes" id="UP001176961">
    <property type="component" value="Unassembled WGS sequence"/>
</dbReference>
<evidence type="ECO:0000313" key="11">
    <source>
        <dbReference type="Proteomes" id="UP001176961"/>
    </source>
</evidence>
<evidence type="ECO:0000256" key="1">
    <source>
        <dbReference type="ARBA" id="ARBA00004141"/>
    </source>
</evidence>
<feature type="transmembrane region" description="Helical" evidence="8">
    <location>
        <begin position="93"/>
        <end position="112"/>
    </location>
</feature>
<keyword evidence="5 8" id="KW-1133">Transmembrane helix</keyword>
<accession>A0AA36ME99</accession>
<name>A0AA36ME99_CYLNA</name>
<comment type="subcellular location">
    <subcellularLocation>
        <location evidence="1">Membrane</location>
        <topology evidence="1">Multi-pass membrane protein</topology>
    </subcellularLocation>
</comment>
<evidence type="ECO:0000259" key="9">
    <source>
        <dbReference type="PROSITE" id="PS50922"/>
    </source>
</evidence>